<proteinExistence type="predicted"/>
<evidence type="ECO:0000313" key="2">
    <source>
        <dbReference type="EMBL" id="MES4991002.1"/>
    </source>
</evidence>
<accession>A0ABD5LK61</accession>
<feature type="signal peptide" evidence="1">
    <location>
        <begin position="1"/>
        <end position="19"/>
    </location>
</feature>
<dbReference type="Proteomes" id="UP001438189">
    <property type="component" value="Unassembled WGS sequence"/>
</dbReference>
<organism evidence="2 3">
    <name type="scientific">Agrobacterium radiobacter</name>
    <dbReference type="NCBI Taxonomy" id="362"/>
    <lineage>
        <taxon>Bacteria</taxon>
        <taxon>Pseudomonadati</taxon>
        <taxon>Pseudomonadota</taxon>
        <taxon>Alphaproteobacteria</taxon>
        <taxon>Hyphomicrobiales</taxon>
        <taxon>Rhizobiaceae</taxon>
        <taxon>Rhizobium/Agrobacterium group</taxon>
        <taxon>Agrobacterium</taxon>
        <taxon>Agrobacterium tumefaciens complex</taxon>
    </lineage>
</organism>
<protein>
    <submittedName>
        <fullName evidence="2">Uncharacterized protein</fullName>
    </submittedName>
</protein>
<dbReference type="RefSeq" id="WP_113137961.1">
    <property type="nucleotide sequence ID" value="NZ_JBEGHW010000001.1"/>
</dbReference>
<dbReference type="AlphaFoldDB" id="A0ABD5LK61"/>
<evidence type="ECO:0000256" key="1">
    <source>
        <dbReference type="SAM" id="SignalP"/>
    </source>
</evidence>
<keyword evidence="1" id="KW-0732">Signal</keyword>
<gene>
    <name evidence="2" type="ORF">ABVB70_11720</name>
</gene>
<dbReference type="EMBL" id="JBETME010000004">
    <property type="protein sequence ID" value="MES4991002.1"/>
    <property type="molecule type" value="Genomic_DNA"/>
</dbReference>
<reference evidence="2 3" key="1">
    <citation type="submission" date="2024-06" db="EMBL/GenBank/DDBJ databases">
        <title>Genome sequencing of Agrobacterium spp. from tobacco in Serbia.</title>
        <authorList>
            <person name="Ilicic R.J."/>
            <person name="Studholme D.J."/>
            <person name="Jelusic A."/>
            <person name="Barac G."/>
            <person name="Bagi F."/>
            <person name="Popovic Milovanovic T."/>
        </authorList>
    </citation>
    <scope>NUCLEOTIDE SEQUENCE [LARGE SCALE GENOMIC DNA]</scope>
    <source>
        <strain evidence="2 3">DA1</strain>
    </source>
</reference>
<sequence>MKGTTIMIAAAMLPTALTAAPEKDYRQAAEELGVIVAAESFCGFKYNHNKLSGYLFSIAPPDERGTLKFGSAFRSSVLRTGEQQTKMNAGAKAVHCGEVKRSAKALKFFS</sequence>
<feature type="chain" id="PRO_5044763041" evidence="1">
    <location>
        <begin position="20"/>
        <end position="110"/>
    </location>
</feature>
<evidence type="ECO:0000313" key="3">
    <source>
        <dbReference type="Proteomes" id="UP001438189"/>
    </source>
</evidence>
<name>A0ABD5LK61_AGRRD</name>
<comment type="caution">
    <text evidence="2">The sequence shown here is derived from an EMBL/GenBank/DDBJ whole genome shotgun (WGS) entry which is preliminary data.</text>
</comment>